<sequence length="262" mass="28971">MAIKLKDSSNVEVYEFPAGCNIVAEPWNKRQDSELKAYQHGSTKTGDEKVNERIISLHGIFNVSGVNATYGATLAANLKEMKQQCYTEDLRLYPGSQYTDEYFNVECLNFEHTFLQTITIVEIFIDFICSDPFRYYKDVTTDNNTVDESPEAFTVSNGGDAEVFPIITWTAGAAANFSKVRIANAEDGAKYFDYEPAANITVGQVIEIDCQEGTVELDGSDDISNFSGSFIKLASGTNNLTVTLTGTSGTNTCAFVFRKKYL</sequence>
<dbReference type="EMBL" id="LAZR01047482">
    <property type="protein sequence ID" value="KKK94122.1"/>
    <property type="molecule type" value="Genomic_DNA"/>
</dbReference>
<evidence type="ECO:0000259" key="1">
    <source>
        <dbReference type="Pfam" id="PF22768"/>
    </source>
</evidence>
<feature type="domain" description="Siphovirus-type tail component C-terminal" evidence="1">
    <location>
        <begin position="158"/>
        <end position="261"/>
    </location>
</feature>
<gene>
    <name evidence="2" type="ORF">LCGC14_2686020</name>
</gene>
<name>A0A0F8ZJZ2_9ZZZZ</name>
<proteinExistence type="predicted"/>
<dbReference type="AlphaFoldDB" id="A0A0F8ZJZ2"/>
<accession>A0A0F8ZJZ2</accession>
<evidence type="ECO:0000313" key="2">
    <source>
        <dbReference type="EMBL" id="KKK94122.1"/>
    </source>
</evidence>
<comment type="caution">
    <text evidence="2">The sequence shown here is derived from an EMBL/GenBank/DDBJ whole genome shotgun (WGS) entry which is preliminary data.</text>
</comment>
<dbReference type="InterPro" id="IPR054738">
    <property type="entry name" value="Siphovirus-type_tail_C"/>
</dbReference>
<reference evidence="2" key="1">
    <citation type="journal article" date="2015" name="Nature">
        <title>Complex archaea that bridge the gap between prokaryotes and eukaryotes.</title>
        <authorList>
            <person name="Spang A."/>
            <person name="Saw J.H."/>
            <person name="Jorgensen S.L."/>
            <person name="Zaremba-Niedzwiedzka K."/>
            <person name="Martijn J."/>
            <person name="Lind A.E."/>
            <person name="van Eijk R."/>
            <person name="Schleper C."/>
            <person name="Guy L."/>
            <person name="Ettema T.J."/>
        </authorList>
    </citation>
    <scope>NUCLEOTIDE SEQUENCE</scope>
</reference>
<dbReference type="Pfam" id="PF22768">
    <property type="entry name" value="SPP1_Dit"/>
    <property type="match status" value="1"/>
</dbReference>
<dbReference type="Gene3D" id="2.60.120.860">
    <property type="match status" value="1"/>
</dbReference>
<protein>
    <recommendedName>
        <fullName evidence="1">Siphovirus-type tail component C-terminal domain-containing protein</fullName>
    </recommendedName>
</protein>
<organism evidence="2">
    <name type="scientific">marine sediment metagenome</name>
    <dbReference type="NCBI Taxonomy" id="412755"/>
    <lineage>
        <taxon>unclassified sequences</taxon>
        <taxon>metagenomes</taxon>
        <taxon>ecological metagenomes</taxon>
    </lineage>
</organism>